<sequence>MAKAQKTSYAETAPSAMGRAPAVASTKLTDQLSPNRGNALKVTSLEDGNIRGGYWVLNQDGEGATIVFCYKNSDGGIFGLTVGHLFQNVGDSVFVFLRNHPTPAPVPGYVRSCAAWDEMDYELIEVGGVVSLDEETDSAVFEVNDAHIKGRVDLLKLLRRSGRGDRDLVLPRPCLNPLPPGRQDFLEDESDGDGRAAMDKKPAAKAAPDPNSKPFDRVDDAMEVDIGFELESGCTASATDDGDCGALLLDANDSSPLAMHHALVRYPWPGYNKPVEYGSFGVPLAPIMAKHPDQFDKEMYGELETASDSMDGGGRLSVSGSVRDGLRQGAVTNTSHQIKTSPVKIVTGNVDELLAAREKSQDGT</sequence>
<dbReference type="AlphaFoldDB" id="A0A9N8EMH7"/>
<feature type="compositionally biased region" description="Basic and acidic residues" evidence="1">
    <location>
        <begin position="192"/>
        <end position="202"/>
    </location>
</feature>
<dbReference type="EMBL" id="CAICTM010001471">
    <property type="protein sequence ID" value="CAB9523926.1"/>
    <property type="molecule type" value="Genomic_DNA"/>
</dbReference>
<gene>
    <name evidence="2" type="ORF">SEMRO_1473_G275600.1</name>
</gene>
<reference evidence="2" key="1">
    <citation type="submission" date="2020-06" db="EMBL/GenBank/DDBJ databases">
        <authorList>
            <consortium name="Plant Systems Biology data submission"/>
        </authorList>
    </citation>
    <scope>NUCLEOTIDE SEQUENCE</scope>
    <source>
        <strain evidence="2">D6</strain>
    </source>
</reference>
<keyword evidence="3" id="KW-1185">Reference proteome</keyword>
<evidence type="ECO:0000313" key="2">
    <source>
        <dbReference type="EMBL" id="CAB9523926.1"/>
    </source>
</evidence>
<comment type="caution">
    <text evidence="2">The sequence shown here is derived from an EMBL/GenBank/DDBJ whole genome shotgun (WGS) entry which is preliminary data.</text>
</comment>
<feature type="region of interest" description="Disordered" evidence="1">
    <location>
        <begin position="179"/>
        <end position="217"/>
    </location>
</feature>
<organism evidence="2 3">
    <name type="scientific">Seminavis robusta</name>
    <dbReference type="NCBI Taxonomy" id="568900"/>
    <lineage>
        <taxon>Eukaryota</taxon>
        <taxon>Sar</taxon>
        <taxon>Stramenopiles</taxon>
        <taxon>Ochrophyta</taxon>
        <taxon>Bacillariophyta</taxon>
        <taxon>Bacillariophyceae</taxon>
        <taxon>Bacillariophycidae</taxon>
        <taxon>Naviculales</taxon>
        <taxon>Naviculaceae</taxon>
        <taxon>Seminavis</taxon>
    </lineage>
</organism>
<evidence type="ECO:0000256" key="1">
    <source>
        <dbReference type="SAM" id="MobiDB-lite"/>
    </source>
</evidence>
<accession>A0A9N8EMH7</accession>
<name>A0A9N8EMH7_9STRA</name>
<protein>
    <submittedName>
        <fullName evidence="2">Uncharacterized protein</fullName>
    </submittedName>
</protein>
<dbReference type="Proteomes" id="UP001153069">
    <property type="component" value="Unassembled WGS sequence"/>
</dbReference>
<proteinExistence type="predicted"/>
<evidence type="ECO:0000313" key="3">
    <source>
        <dbReference type="Proteomes" id="UP001153069"/>
    </source>
</evidence>